<dbReference type="STRING" id="1006006.Mcup_0643"/>
<keyword evidence="4" id="KW-1185">Reference proteome</keyword>
<feature type="domain" description="UspA" evidence="2">
    <location>
        <begin position="1"/>
        <end position="140"/>
    </location>
</feature>
<dbReference type="InterPro" id="IPR014729">
    <property type="entry name" value="Rossmann-like_a/b/a_fold"/>
</dbReference>
<evidence type="ECO:0000259" key="2">
    <source>
        <dbReference type="Pfam" id="PF00582"/>
    </source>
</evidence>
<dbReference type="EMBL" id="CP002656">
    <property type="protein sequence ID" value="AEB94748.1"/>
    <property type="molecule type" value="Genomic_DNA"/>
</dbReference>
<dbReference type="InterPro" id="IPR006016">
    <property type="entry name" value="UspA"/>
</dbReference>
<accession>F4G158</accession>
<dbReference type="PRINTS" id="PR01438">
    <property type="entry name" value="UNVRSLSTRESS"/>
</dbReference>
<dbReference type="PANTHER" id="PTHR46268:SF25">
    <property type="entry name" value="USPA DOMAIN PROTEIN"/>
    <property type="match status" value="1"/>
</dbReference>
<dbReference type="OrthoDB" id="105697at2157"/>
<dbReference type="Proteomes" id="UP000007812">
    <property type="component" value="Chromosome"/>
</dbReference>
<gene>
    <name evidence="3" type="ordered locus">Mcup_0643</name>
</gene>
<protein>
    <submittedName>
        <fullName evidence="3">UspA domain-containing protein</fullName>
    </submittedName>
</protein>
<dbReference type="Pfam" id="PF00582">
    <property type="entry name" value="Usp"/>
    <property type="match status" value="1"/>
</dbReference>
<dbReference type="HOGENOM" id="CLU_049301_16_2_2"/>
<dbReference type="PANTHER" id="PTHR46268">
    <property type="entry name" value="STRESS RESPONSE PROTEIN NHAX"/>
    <property type="match status" value="1"/>
</dbReference>
<name>F4G158_METCR</name>
<dbReference type="eggNOG" id="arCOG02053">
    <property type="taxonomic scope" value="Archaea"/>
</dbReference>
<dbReference type="Gene3D" id="3.40.50.620">
    <property type="entry name" value="HUPs"/>
    <property type="match status" value="1"/>
</dbReference>
<dbReference type="AlphaFoldDB" id="F4G158"/>
<evidence type="ECO:0000313" key="3">
    <source>
        <dbReference type="EMBL" id="AEB94748.1"/>
    </source>
</evidence>
<organism evidence="3 4">
    <name type="scientific">Metallosphaera cuprina (strain Ar-4)</name>
    <dbReference type="NCBI Taxonomy" id="1006006"/>
    <lineage>
        <taxon>Archaea</taxon>
        <taxon>Thermoproteota</taxon>
        <taxon>Thermoprotei</taxon>
        <taxon>Sulfolobales</taxon>
        <taxon>Sulfolobaceae</taxon>
        <taxon>Metallosphaera</taxon>
    </lineage>
</organism>
<proteinExistence type="inferred from homology"/>
<evidence type="ECO:0000256" key="1">
    <source>
        <dbReference type="ARBA" id="ARBA00008791"/>
    </source>
</evidence>
<dbReference type="PATRIC" id="fig|1006006.8.peg.644"/>
<evidence type="ECO:0000313" key="4">
    <source>
        <dbReference type="Proteomes" id="UP000007812"/>
    </source>
</evidence>
<dbReference type="KEGG" id="mcn:Mcup_0643"/>
<sequence length="140" mass="15110">MFENILVPIDGSSHSYKALELAIDLAKRYGSVIYVIEVVDETIFYGSGVLPPLEAVKSLEKKAKEDVSKALKEVEKSGIRATGETLEGDPATVILDYVSKNPISLVVIGSRGLSKLKRVLLGSVSSRVVQEAKVPVLIVK</sequence>
<dbReference type="InterPro" id="IPR006015">
    <property type="entry name" value="Universal_stress_UspA"/>
</dbReference>
<reference evidence="3 4" key="1">
    <citation type="journal article" date="2011" name="J. Bacteriol.">
        <title>Complete genome sequence of Metallosphaera cuprina, a metal sulfide-oxidizing archaeon from a hot spring.</title>
        <authorList>
            <person name="Liu L.J."/>
            <person name="You X.Y."/>
            <person name="Zheng H."/>
            <person name="Wang S."/>
            <person name="Jiang C.Y."/>
            <person name="Liu S.J."/>
        </authorList>
    </citation>
    <scope>NUCLEOTIDE SEQUENCE [LARGE SCALE GENOMIC DNA]</scope>
    <source>
        <strain evidence="3 4">Ar-4</strain>
    </source>
</reference>
<dbReference type="SUPFAM" id="SSF52402">
    <property type="entry name" value="Adenine nucleotide alpha hydrolases-like"/>
    <property type="match status" value="1"/>
</dbReference>
<dbReference type="RefSeq" id="WP_013737246.1">
    <property type="nucleotide sequence ID" value="NC_015435.1"/>
</dbReference>
<dbReference type="GeneID" id="10492834"/>
<comment type="similarity">
    <text evidence="1">Belongs to the universal stress protein A family.</text>
</comment>
<dbReference type="CDD" id="cd00293">
    <property type="entry name" value="USP-like"/>
    <property type="match status" value="1"/>
</dbReference>